<dbReference type="PROSITE" id="PS50206">
    <property type="entry name" value="RHODANESE_3"/>
    <property type="match status" value="1"/>
</dbReference>
<dbReference type="Proteomes" id="UP000467124">
    <property type="component" value="Unassembled WGS sequence"/>
</dbReference>
<evidence type="ECO:0000313" key="4">
    <source>
        <dbReference type="Proteomes" id="UP000467124"/>
    </source>
</evidence>
<evidence type="ECO:0000313" key="3">
    <source>
        <dbReference type="EMBL" id="MYR32837.1"/>
    </source>
</evidence>
<dbReference type="SUPFAM" id="SSF52821">
    <property type="entry name" value="Rhodanese/Cell cycle control phosphatase"/>
    <property type="match status" value="1"/>
</dbReference>
<gene>
    <name evidence="3" type="ORF">GTW20_11270</name>
    <name evidence="2" type="ORF">VSQ78_24525</name>
</gene>
<dbReference type="EMBL" id="WWHY01000001">
    <property type="protein sequence ID" value="MYR32837.1"/>
    <property type="molecule type" value="Genomic_DNA"/>
</dbReference>
<dbReference type="AlphaFoldDB" id="A0A7K2ISK5"/>
<dbReference type="Gene3D" id="3.40.250.10">
    <property type="entry name" value="Rhodanese-like domain"/>
    <property type="match status" value="1"/>
</dbReference>
<evidence type="ECO:0000313" key="2">
    <source>
        <dbReference type="EMBL" id="MFB8770881.1"/>
    </source>
</evidence>
<dbReference type="InterPro" id="IPR050229">
    <property type="entry name" value="GlpE_sulfurtransferase"/>
</dbReference>
<keyword evidence="5" id="KW-1185">Reference proteome</keyword>
<feature type="domain" description="Rhodanese" evidence="1">
    <location>
        <begin position="14"/>
        <end position="101"/>
    </location>
</feature>
<dbReference type="Pfam" id="PF00581">
    <property type="entry name" value="Rhodanese"/>
    <property type="match status" value="1"/>
</dbReference>
<evidence type="ECO:0000259" key="1">
    <source>
        <dbReference type="PROSITE" id="PS50206"/>
    </source>
</evidence>
<dbReference type="CDD" id="cd00158">
    <property type="entry name" value="RHOD"/>
    <property type="match status" value="1"/>
</dbReference>
<reference evidence="2 5" key="2">
    <citation type="submission" date="2024-01" db="EMBL/GenBank/DDBJ databases">
        <title>Genome mining of biosynthetic gene clusters to explore secondary metabolites of Streptomyces sp.</title>
        <authorList>
            <person name="Baig A."/>
            <person name="Ajitkumar Shintre N."/>
            <person name="Kumar H."/>
            <person name="Anbarasu A."/>
            <person name="Ramaiah S."/>
        </authorList>
    </citation>
    <scope>NUCLEOTIDE SEQUENCE [LARGE SCALE GENOMIC DNA]</scope>
    <source>
        <strain evidence="2 5">A01</strain>
    </source>
</reference>
<evidence type="ECO:0000313" key="5">
    <source>
        <dbReference type="Proteomes" id="UP001585053"/>
    </source>
</evidence>
<dbReference type="EMBL" id="JAYMRS010000015">
    <property type="protein sequence ID" value="MFB8770881.1"/>
    <property type="molecule type" value="Genomic_DNA"/>
</dbReference>
<accession>A0A7K2ISK5</accession>
<dbReference type="Proteomes" id="UP001585053">
    <property type="component" value="Unassembled WGS sequence"/>
</dbReference>
<dbReference type="PANTHER" id="PTHR43031:SF1">
    <property type="entry name" value="PYRIDINE NUCLEOTIDE-DISULPHIDE OXIDOREDUCTASE"/>
    <property type="match status" value="1"/>
</dbReference>
<dbReference type="InterPro" id="IPR036873">
    <property type="entry name" value="Rhodanese-like_dom_sf"/>
</dbReference>
<comment type="caution">
    <text evidence="3">The sequence shown here is derived from an EMBL/GenBank/DDBJ whole genome shotgun (WGS) entry which is preliminary data.</text>
</comment>
<dbReference type="SMART" id="SM00450">
    <property type="entry name" value="RHOD"/>
    <property type="match status" value="1"/>
</dbReference>
<dbReference type="RefSeq" id="WP_017536137.1">
    <property type="nucleotide sequence ID" value="NZ_BAZE01000017.1"/>
</dbReference>
<name>A0A7K2ISK5_9ACTN</name>
<dbReference type="PANTHER" id="PTHR43031">
    <property type="entry name" value="FAD-DEPENDENT OXIDOREDUCTASE"/>
    <property type="match status" value="1"/>
</dbReference>
<dbReference type="InterPro" id="IPR001763">
    <property type="entry name" value="Rhodanese-like_dom"/>
</dbReference>
<dbReference type="GeneID" id="91394200"/>
<reference evidence="3 4" key="1">
    <citation type="journal article" date="2019" name="Nat. Commun.">
        <title>The antimicrobial potential of Streptomyces from insect microbiomes.</title>
        <authorList>
            <person name="Chevrette M.G."/>
            <person name="Carlson C.M."/>
            <person name="Ortega H.E."/>
            <person name="Thomas C."/>
            <person name="Ananiev G.E."/>
            <person name="Barns K.J."/>
            <person name="Book A.J."/>
            <person name="Cagnazzo J."/>
            <person name="Carlos C."/>
            <person name="Flanigan W."/>
            <person name="Grubbs K.J."/>
            <person name="Horn H.A."/>
            <person name="Hoffmann F.M."/>
            <person name="Klassen J.L."/>
            <person name="Knack J.J."/>
            <person name="Lewin G.R."/>
            <person name="McDonald B.R."/>
            <person name="Muller L."/>
            <person name="Melo W.G.P."/>
            <person name="Pinto-Tomas A.A."/>
            <person name="Schmitz A."/>
            <person name="Wendt-Pienkowski E."/>
            <person name="Wildman S."/>
            <person name="Zhao M."/>
            <person name="Zhang F."/>
            <person name="Bugni T.S."/>
            <person name="Andes D.R."/>
            <person name="Pupo M.T."/>
            <person name="Currie C.R."/>
        </authorList>
    </citation>
    <scope>NUCLEOTIDE SEQUENCE [LARGE SCALE GENOMIC DNA]</scope>
    <source>
        <strain evidence="3 4">SID5840</strain>
    </source>
</reference>
<organism evidence="3 4">
    <name type="scientific">Nocardiopsis alba</name>
    <dbReference type="NCBI Taxonomy" id="53437"/>
    <lineage>
        <taxon>Bacteria</taxon>
        <taxon>Bacillati</taxon>
        <taxon>Actinomycetota</taxon>
        <taxon>Actinomycetes</taxon>
        <taxon>Streptosporangiales</taxon>
        <taxon>Nocardiopsidaceae</taxon>
        <taxon>Nocardiopsis</taxon>
    </lineage>
</organism>
<proteinExistence type="predicted"/>
<sequence>MSDGQVAEVLVNEIPEGAYLLDVREPAEWSAGHAPDAVHIPLGTLGERAAEVPQDRKVYVVCRSGGRSAQATMALGQAGWDAVNVAGGMRAWEAAGFDMKADSDAEPTVL</sequence>
<protein>
    <submittedName>
        <fullName evidence="3">Rhodanese-like domain-containing protein</fullName>
    </submittedName>
</protein>